<proteinExistence type="inferred from homology"/>
<dbReference type="Pfam" id="PF13307">
    <property type="entry name" value="Helicase_C_2"/>
    <property type="match status" value="1"/>
</dbReference>
<dbReference type="PANTHER" id="PTHR11472:SF34">
    <property type="entry name" value="REGULATOR OF TELOMERE ELONGATION HELICASE 1"/>
    <property type="match status" value="1"/>
</dbReference>
<dbReference type="Gene3D" id="3.40.50.300">
    <property type="entry name" value="P-loop containing nucleotide triphosphate hydrolases"/>
    <property type="match status" value="2"/>
</dbReference>
<keyword evidence="12" id="KW-0413">Isomerase</keyword>
<keyword evidence="6 15" id="KW-0347">Helicase</keyword>
<dbReference type="EMBL" id="WAGX01000003">
    <property type="protein sequence ID" value="KAB1440464.1"/>
    <property type="molecule type" value="Genomic_DNA"/>
</dbReference>
<evidence type="ECO:0000256" key="2">
    <source>
        <dbReference type="ARBA" id="ARBA00022723"/>
    </source>
</evidence>
<gene>
    <name evidence="15" type="ORF">F7O84_01115</name>
</gene>
<dbReference type="SMART" id="SM00488">
    <property type="entry name" value="DEXDc2"/>
    <property type="match status" value="1"/>
</dbReference>
<feature type="domain" description="Helicase ATP-binding" evidence="14">
    <location>
        <begin position="185"/>
        <end position="442"/>
    </location>
</feature>
<evidence type="ECO:0000256" key="5">
    <source>
        <dbReference type="ARBA" id="ARBA00022801"/>
    </source>
</evidence>
<dbReference type="SMART" id="SM00491">
    <property type="entry name" value="HELICc2"/>
    <property type="match status" value="1"/>
</dbReference>
<keyword evidence="1" id="KW-0004">4Fe-4S</keyword>
<protein>
    <submittedName>
        <fullName evidence="15">ATP-dependent DNA helicase</fullName>
    </submittedName>
</protein>
<organism evidence="15 16">
    <name type="scientific">Candidatus Galacturonatibacter soehngenii</name>
    <dbReference type="NCBI Taxonomy" id="2307010"/>
    <lineage>
        <taxon>Bacteria</taxon>
        <taxon>Bacillati</taxon>
        <taxon>Bacillota</taxon>
        <taxon>Clostridia</taxon>
        <taxon>Lachnospirales</taxon>
        <taxon>Lachnospiraceae</taxon>
        <taxon>Candidatus Galacturonatibacter</taxon>
    </lineage>
</organism>
<evidence type="ECO:0000313" key="16">
    <source>
        <dbReference type="Proteomes" id="UP000461768"/>
    </source>
</evidence>
<dbReference type="Gene3D" id="1.10.275.30">
    <property type="match status" value="1"/>
</dbReference>
<dbReference type="InterPro" id="IPR014001">
    <property type="entry name" value="Helicase_ATP-bd"/>
</dbReference>
<evidence type="ECO:0000256" key="6">
    <source>
        <dbReference type="ARBA" id="ARBA00022806"/>
    </source>
</evidence>
<keyword evidence="11" id="KW-0234">DNA repair</keyword>
<keyword evidence="16" id="KW-1185">Reference proteome</keyword>
<keyword evidence="10" id="KW-0238">DNA-binding</keyword>
<keyword evidence="5" id="KW-0378">Hydrolase</keyword>
<dbReference type="GO" id="GO:0003677">
    <property type="term" value="F:DNA binding"/>
    <property type="evidence" value="ECO:0007669"/>
    <property type="project" value="UniProtKB-KW"/>
</dbReference>
<dbReference type="PANTHER" id="PTHR11472">
    <property type="entry name" value="DNA REPAIR DEAD HELICASE RAD3/XP-D SUBFAMILY MEMBER"/>
    <property type="match status" value="1"/>
</dbReference>
<evidence type="ECO:0000313" key="15">
    <source>
        <dbReference type="EMBL" id="KAB1440464.1"/>
    </source>
</evidence>
<dbReference type="SMART" id="SM00487">
    <property type="entry name" value="DEXDc"/>
    <property type="match status" value="1"/>
</dbReference>
<evidence type="ECO:0000256" key="8">
    <source>
        <dbReference type="ARBA" id="ARBA00023004"/>
    </source>
</evidence>
<dbReference type="InterPro" id="IPR010614">
    <property type="entry name" value="RAD3-like_helicase_DEAD"/>
</dbReference>
<dbReference type="Pfam" id="PF06733">
    <property type="entry name" value="DEAD_2"/>
    <property type="match status" value="1"/>
</dbReference>
<comment type="similarity">
    <text evidence="13">Belongs to the helicase family. DinG subfamily.</text>
</comment>
<dbReference type="GO" id="GO:0051539">
    <property type="term" value="F:4 iron, 4 sulfur cluster binding"/>
    <property type="evidence" value="ECO:0007669"/>
    <property type="project" value="UniProtKB-KW"/>
</dbReference>
<dbReference type="InterPro" id="IPR006555">
    <property type="entry name" value="ATP-dep_Helicase_C"/>
</dbReference>
<evidence type="ECO:0000256" key="3">
    <source>
        <dbReference type="ARBA" id="ARBA00022741"/>
    </source>
</evidence>
<keyword evidence="2" id="KW-0479">Metal-binding</keyword>
<keyword evidence="9" id="KW-0411">Iron-sulfur</keyword>
<dbReference type="Gene3D" id="3.90.320.10">
    <property type="match status" value="1"/>
</dbReference>
<dbReference type="Proteomes" id="UP000461768">
    <property type="component" value="Unassembled WGS sequence"/>
</dbReference>
<dbReference type="OrthoDB" id="9765586at2"/>
<dbReference type="InterPro" id="IPR011604">
    <property type="entry name" value="PDDEXK-like_dom_sf"/>
</dbReference>
<dbReference type="InterPro" id="IPR014013">
    <property type="entry name" value="Helic_SF1/SF2_ATP-bd_DinG/Rad3"/>
</dbReference>
<dbReference type="InterPro" id="IPR006554">
    <property type="entry name" value="Helicase-like_DEXD_c2"/>
</dbReference>
<dbReference type="GO" id="GO:0003678">
    <property type="term" value="F:DNA helicase activity"/>
    <property type="evidence" value="ECO:0007669"/>
    <property type="project" value="InterPro"/>
</dbReference>
<comment type="caution">
    <text evidence="15">The sequence shown here is derived from an EMBL/GenBank/DDBJ whole genome shotgun (WGS) entry which is preliminary data.</text>
</comment>
<keyword evidence="8" id="KW-0408">Iron</keyword>
<evidence type="ECO:0000256" key="10">
    <source>
        <dbReference type="ARBA" id="ARBA00023125"/>
    </source>
</evidence>
<evidence type="ECO:0000256" key="1">
    <source>
        <dbReference type="ARBA" id="ARBA00022485"/>
    </source>
</evidence>
<evidence type="ECO:0000256" key="7">
    <source>
        <dbReference type="ARBA" id="ARBA00022840"/>
    </source>
</evidence>
<dbReference type="GO" id="GO:0046872">
    <property type="term" value="F:metal ion binding"/>
    <property type="evidence" value="ECO:0007669"/>
    <property type="project" value="UniProtKB-KW"/>
</dbReference>
<dbReference type="InterPro" id="IPR027417">
    <property type="entry name" value="P-loop_NTPase"/>
</dbReference>
<dbReference type="AlphaFoldDB" id="A0A7V7QNE4"/>
<evidence type="ECO:0000256" key="13">
    <source>
        <dbReference type="ARBA" id="ARBA00038058"/>
    </source>
</evidence>
<evidence type="ECO:0000256" key="9">
    <source>
        <dbReference type="ARBA" id="ARBA00023014"/>
    </source>
</evidence>
<dbReference type="GO" id="GO:0016818">
    <property type="term" value="F:hydrolase activity, acting on acid anhydrides, in phosphorus-containing anhydrides"/>
    <property type="evidence" value="ECO:0007669"/>
    <property type="project" value="InterPro"/>
</dbReference>
<reference evidence="15 16" key="1">
    <citation type="submission" date="2019-09" db="EMBL/GenBank/DDBJ databases">
        <authorList>
            <person name="Valk L.C."/>
        </authorList>
    </citation>
    <scope>NUCLEOTIDE SEQUENCE [LARGE SCALE GENOMIC DNA]</scope>
    <source>
        <strain evidence="15">GalUA</strain>
    </source>
</reference>
<dbReference type="PROSITE" id="PS51193">
    <property type="entry name" value="HELICASE_ATP_BIND_2"/>
    <property type="match status" value="1"/>
</dbReference>
<evidence type="ECO:0000256" key="11">
    <source>
        <dbReference type="ARBA" id="ARBA00023204"/>
    </source>
</evidence>
<sequence>MNEDKINIKISVRNLVEFILRSGDIDNRQGSKNDKEAMQAGSKMHRKIQKQMGLEYHAEYPLKIELDFNEFMVTVEGRADGIIIEENKVTIDEIKGVYLDLDYLQAPIEVHKAQAKCYGYIYGKEAGLSQIDIQLTYCNLDTEIKKYFTETIEFCELEEWFLALMDEYQKWARFQYEWNQIRNNSIAPLEFPFPYREGQKDLATSVYKTINRKKRLFIQAPTGVGKTMSTIFPTIKAVKEGLGEKIFYLTAKTITRTVAEEAFSILKDKGLKGKVVTLTAKEKLCLCEEMDCNPVNCTYAKGHYDRVNEAVFCMLSEQDTFSREVIEEYAIKYTVCPFEMSLDVSLWCDVIICDYNYVFDPKVSLKRFFADGVKGEYLFLVDEAHNLVDRAREMYSASLYKEDILELKREVKYYSRKLEKYLEKCNKSLLEWKRECERYLMIESIGAFILDLMTLAAEMEKFLEENKEHDVVEKVLELYFQVRHFLNMYERIDDNYAIYSEHEEDGRFKIKLFCINPSKNLLECLNKGNSTVFFSATLLPIMYYKELLSGEPKDYAIYANSPFQEENRMILIGNDVSSKYTRRNAMEYQRTADYIKQVYAVQKGNYMVFFPSYQYMRAVYEYMDETMPCVCQKQGMNEQEREEFLELFTNNQKEIIGFCVMGGIFSEGIDLKRDHLIGALIIGTGLPQISNEKEILKNYFDAKGENGFDYAYRFPGMNKVLQAAGRVIRTTNDRGVILLLDERFHSRQYKELFPREWNQPPACTITTVKSQLDMFWTRFKSSQ</sequence>
<name>A0A7V7QNE4_9FIRM</name>
<keyword evidence="7" id="KW-0067">ATP-binding</keyword>
<dbReference type="RefSeq" id="WP_151140932.1">
    <property type="nucleotide sequence ID" value="NZ_WAGX01000003.1"/>
</dbReference>
<evidence type="ECO:0000256" key="12">
    <source>
        <dbReference type="ARBA" id="ARBA00023235"/>
    </source>
</evidence>
<dbReference type="SUPFAM" id="SSF52540">
    <property type="entry name" value="P-loop containing nucleoside triphosphate hydrolases"/>
    <property type="match status" value="2"/>
</dbReference>
<evidence type="ECO:0000256" key="4">
    <source>
        <dbReference type="ARBA" id="ARBA00022763"/>
    </source>
</evidence>
<keyword evidence="4" id="KW-0227">DNA damage</keyword>
<dbReference type="GO" id="GO:0005524">
    <property type="term" value="F:ATP binding"/>
    <property type="evidence" value="ECO:0007669"/>
    <property type="project" value="UniProtKB-KW"/>
</dbReference>
<accession>A0A7V7QNE4</accession>
<dbReference type="GO" id="GO:0006281">
    <property type="term" value="P:DNA repair"/>
    <property type="evidence" value="ECO:0007669"/>
    <property type="project" value="UniProtKB-KW"/>
</dbReference>
<reference evidence="15 16" key="2">
    <citation type="submission" date="2020-02" db="EMBL/GenBank/DDBJ databases">
        <title>Candidatus Galacturonibacter soehngenii shows hetero-acetogenic catabolism of galacturonic acid but lacks a canonical carbon monoxide dehydrogenase/acetyl-CoA synthase complex.</title>
        <authorList>
            <person name="Diender M."/>
            <person name="Stouten G.R."/>
            <person name="Petersen J.F."/>
            <person name="Nielsen P.H."/>
            <person name="Dueholm M.S."/>
            <person name="Pronk J.T."/>
            <person name="Van Loosdrecht M.C.M."/>
        </authorList>
    </citation>
    <scope>NUCLEOTIDE SEQUENCE [LARGE SCALE GENOMIC DNA]</scope>
    <source>
        <strain evidence="15">GalUA</strain>
    </source>
</reference>
<evidence type="ECO:0000259" key="14">
    <source>
        <dbReference type="PROSITE" id="PS51193"/>
    </source>
</evidence>
<dbReference type="InterPro" id="IPR045028">
    <property type="entry name" value="DinG/Rad3-like"/>
</dbReference>
<keyword evidence="3" id="KW-0547">Nucleotide-binding</keyword>